<proteinExistence type="predicted"/>
<sequence length="247" mass="25684">MLITFCSGELPAPTDWHEARPLPCVTANSPPNAMEIRGLLMGRLRLGGRQVAPLLSLCALALLAPSLPLPAVHGRHHELNNGASIGAHQLGSAVGGGLSSSQSGGSLGPLASASLSGAAAVGGTGGGSSMSSAEEDVSRIALSKDAGRLDGARNLPARANGGDFDRLLLLLAPFLFLYSVSSTHLSFRHSVPMRGGGYERQPIRLPAFYFPLIPLTQTLSLSLSLPLSLSMSFLFHLCGFMAPQFSF</sequence>
<organism evidence="1">
    <name type="scientific">Anopheles atroparvus</name>
    <name type="common">European mosquito</name>
    <dbReference type="NCBI Taxonomy" id="41427"/>
    <lineage>
        <taxon>Eukaryota</taxon>
        <taxon>Metazoa</taxon>
        <taxon>Ecdysozoa</taxon>
        <taxon>Arthropoda</taxon>
        <taxon>Hexapoda</taxon>
        <taxon>Insecta</taxon>
        <taxon>Pterygota</taxon>
        <taxon>Neoptera</taxon>
        <taxon>Endopterygota</taxon>
        <taxon>Diptera</taxon>
        <taxon>Nematocera</taxon>
        <taxon>Culicoidea</taxon>
        <taxon>Culicidae</taxon>
        <taxon>Anophelinae</taxon>
        <taxon>Anopheles</taxon>
    </lineage>
</organism>
<dbReference type="EMBL" id="AXCP01008483">
    <property type="status" value="NOT_ANNOTATED_CDS"/>
    <property type="molecule type" value="Genomic_DNA"/>
</dbReference>
<dbReference type="AlphaFoldDB" id="A0A182IVD1"/>
<dbReference type="VEuPathDB" id="VectorBase:AATE006209"/>
<dbReference type="EMBL" id="AXCP01008481">
    <property type="status" value="NOT_ANNOTATED_CDS"/>
    <property type="molecule type" value="Genomic_DNA"/>
</dbReference>
<evidence type="ECO:0000313" key="1">
    <source>
        <dbReference type="EnsemblMetazoa" id="AATE006209-PA.1"/>
    </source>
</evidence>
<accession>A0A182IVD1</accession>
<dbReference type="EMBL" id="AXCP01008482">
    <property type="status" value="NOT_ANNOTATED_CDS"/>
    <property type="molecule type" value="Genomic_DNA"/>
</dbReference>
<protein>
    <submittedName>
        <fullName evidence="1">Uncharacterized protein</fullName>
    </submittedName>
</protein>
<name>A0A182IVD1_ANOAO</name>
<dbReference type="EnsemblMetazoa" id="AATE006209-RA">
    <property type="protein sequence ID" value="AATE006209-PA.1"/>
    <property type="gene ID" value="AATE006209"/>
</dbReference>
<reference evidence="1" key="1">
    <citation type="submission" date="2022-08" db="UniProtKB">
        <authorList>
            <consortium name="EnsemblMetazoa"/>
        </authorList>
    </citation>
    <scope>IDENTIFICATION</scope>
    <source>
        <strain evidence="1">EBRO</strain>
    </source>
</reference>